<feature type="signal peptide" evidence="5">
    <location>
        <begin position="1"/>
        <end position="24"/>
    </location>
</feature>
<evidence type="ECO:0000313" key="7">
    <source>
        <dbReference type="EMBL" id="CAA0091720.1"/>
    </source>
</evidence>
<dbReference type="Gene3D" id="3.40.190.10">
    <property type="entry name" value="Periplasmic binding protein-like II"/>
    <property type="match status" value="2"/>
</dbReference>
<dbReference type="InterPro" id="IPR001638">
    <property type="entry name" value="Solute-binding_3/MltF_N"/>
</dbReference>
<evidence type="ECO:0000313" key="8">
    <source>
        <dbReference type="Proteomes" id="UP000433050"/>
    </source>
</evidence>
<dbReference type="Pfam" id="PF00497">
    <property type="entry name" value="SBP_bac_3"/>
    <property type="match status" value="1"/>
</dbReference>
<name>A0A5S9NMT5_9HYPH</name>
<feature type="chain" id="PRO_5025016290" evidence="5">
    <location>
        <begin position="25"/>
        <end position="257"/>
    </location>
</feature>
<dbReference type="GO" id="GO:0030313">
    <property type="term" value="C:cell envelope"/>
    <property type="evidence" value="ECO:0007669"/>
    <property type="project" value="UniProtKB-SubCell"/>
</dbReference>
<evidence type="ECO:0000256" key="1">
    <source>
        <dbReference type="ARBA" id="ARBA00004196"/>
    </source>
</evidence>
<keyword evidence="8" id="KW-1185">Reference proteome</keyword>
<dbReference type="RefSeq" id="WP_144343512.1">
    <property type="nucleotide sequence ID" value="NZ_CACSAS010000001.1"/>
</dbReference>
<organism evidence="7 8">
    <name type="scientific">Starkeya nomas</name>
    <dbReference type="NCBI Taxonomy" id="2666134"/>
    <lineage>
        <taxon>Bacteria</taxon>
        <taxon>Pseudomonadati</taxon>
        <taxon>Pseudomonadota</taxon>
        <taxon>Alphaproteobacteria</taxon>
        <taxon>Hyphomicrobiales</taxon>
        <taxon>Xanthobacteraceae</taxon>
        <taxon>Starkeya</taxon>
    </lineage>
</organism>
<dbReference type="InterPro" id="IPR018313">
    <property type="entry name" value="SBP_3_CS"/>
</dbReference>
<evidence type="ECO:0000259" key="6">
    <source>
        <dbReference type="SMART" id="SM00062"/>
    </source>
</evidence>
<gene>
    <name evidence="7" type="primary">argT_2</name>
    <name evidence="7" type="ORF">STARVERO_01352</name>
</gene>
<proteinExistence type="inferred from homology"/>
<reference evidence="7 8" key="1">
    <citation type="submission" date="2019-12" db="EMBL/GenBank/DDBJ databases">
        <authorList>
            <person name="Reyes-Prieto M."/>
        </authorList>
    </citation>
    <scope>NUCLEOTIDE SEQUENCE [LARGE SCALE GENOMIC DNA]</scope>
    <source>
        <strain evidence="7">HF14-78462</strain>
    </source>
</reference>
<dbReference type="SMART" id="SM00062">
    <property type="entry name" value="PBPb"/>
    <property type="match status" value="1"/>
</dbReference>
<sequence length="257" mass="27902">MKKHLAFGLVLSCLAGALAVPAAAQDKTIVFATEAAYPPFNLLTSDGKIAGFDVDIAMAACEKMKRKCEFVQQDWDGIVAGLQTRRYDAIFSSMGITEERKKQLLFTDPYYRPSASFVGKSDVKADFKDPTLGGVTVGAVPGIYECYVKKAYPKANLTVYPNSDALYLDLTSGRLDLAFNGTVAITDSFLKGADGKGFALAGEPVRDVQCLGEGAGVAMRKDDTALKDALDKAFKEIRADGTYKKINDKYFAFDIYE</sequence>
<comment type="similarity">
    <text evidence="2 4">Belongs to the bacterial solute-binding protein 3 family.</text>
</comment>
<keyword evidence="3 5" id="KW-0732">Signal</keyword>
<dbReference type="AlphaFoldDB" id="A0A5S9NMT5"/>
<evidence type="ECO:0000256" key="3">
    <source>
        <dbReference type="ARBA" id="ARBA00022729"/>
    </source>
</evidence>
<dbReference type="PANTHER" id="PTHR35936">
    <property type="entry name" value="MEMBRANE-BOUND LYTIC MUREIN TRANSGLYCOSYLASE F"/>
    <property type="match status" value="1"/>
</dbReference>
<dbReference type="PROSITE" id="PS01039">
    <property type="entry name" value="SBP_BACTERIAL_3"/>
    <property type="match status" value="1"/>
</dbReference>
<dbReference type="SUPFAM" id="SSF53850">
    <property type="entry name" value="Periplasmic binding protein-like II"/>
    <property type="match status" value="1"/>
</dbReference>
<accession>A0A5S9NMT5</accession>
<protein>
    <submittedName>
        <fullName evidence="7">Lysine/arginine/ornithine-binding periplasmic protein</fullName>
    </submittedName>
</protein>
<feature type="domain" description="Solute-binding protein family 3/N-terminal" evidence="6">
    <location>
        <begin position="28"/>
        <end position="254"/>
    </location>
</feature>
<evidence type="ECO:0000256" key="4">
    <source>
        <dbReference type="RuleBase" id="RU003744"/>
    </source>
</evidence>
<comment type="subcellular location">
    <subcellularLocation>
        <location evidence="1">Cell envelope</location>
    </subcellularLocation>
</comment>
<evidence type="ECO:0000256" key="2">
    <source>
        <dbReference type="ARBA" id="ARBA00010333"/>
    </source>
</evidence>
<dbReference type="PANTHER" id="PTHR35936:SF17">
    <property type="entry name" value="ARGININE-BINDING EXTRACELLULAR PROTEIN ARTP"/>
    <property type="match status" value="1"/>
</dbReference>
<evidence type="ECO:0000256" key="5">
    <source>
        <dbReference type="SAM" id="SignalP"/>
    </source>
</evidence>
<dbReference type="Proteomes" id="UP000433050">
    <property type="component" value="Unassembled WGS sequence"/>
</dbReference>
<dbReference type="EMBL" id="CACSAS010000001">
    <property type="protein sequence ID" value="CAA0091720.1"/>
    <property type="molecule type" value="Genomic_DNA"/>
</dbReference>